<gene>
    <name evidence="1" type="ORF">NITLEN_80084</name>
</gene>
<dbReference type="AlphaFoldDB" id="A0A330L9M3"/>
<proteinExistence type="predicted"/>
<keyword evidence="2" id="KW-1185">Reference proteome</keyword>
<dbReference type="Proteomes" id="UP000248168">
    <property type="component" value="Unassembled WGS sequence"/>
</dbReference>
<name>A0A330L9M3_9BACT</name>
<accession>A0A330L9M3</accession>
<sequence>MVEGNSAEDLGRWARVTYSTRMFYVQQGYSSISEVHAAPAILSPICSIRRGSIRGVILGRDLGLSTGRPFRSVHRP</sequence>
<reference evidence="2" key="1">
    <citation type="submission" date="2018-04" db="EMBL/GenBank/DDBJ databases">
        <authorList>
            <person name="Lucker S."/>
            <person name="Sakoula D."/>
        </authorList>
    </citation>
    <scope>NUCLEOTIDE SEQUENCE [LARGE SCALE GENOMIC DNA]</scope>
</reference>
<dbReference type="InParanoid" id="A0A330L9M3"/>
<organism evidence="1 2">
    <name type="scientific">Nitrospira lenta</name>
    <dbReference type="NCBI Taxonomy" id="1436998"/>
    <lineage>
        <taxon>Bacteria</taxon>
        <taxon>Pseudomonadati</taxon>
        <taxon>Nitrospirota</taxon>
        <taxon>Nitrospiria</taxon>
        <taxon>Nitrospirales</taxon>
        <taxon>Nitrospiraceae</taxon>
        <taxon>Nitrospira</taxon>
    </lineage>
</organism>
<protein>
    <submittedName>
        <fullName evidence="1">Uncharacterized protein</fullName>
    </submittedName>
</protein>
<evidence type="ECO:0000313" key="1">
    <source>
        <dbReference type="EMBL" id="SPP66656.1"/>
    </source>
</evidence>
<evidence type="ECO:0000313" key="2">
    <source>
        <dbReference type="Proteomes" id="UP000248168"/>
    </source>
</evidence>
<dbReference type="EMBL" id="OUNR01000021">
    <property type="protein sequence ID" value="SPP66656.1"/>
    <property type="molecule type" value="Genomic_DNA"/>
</dbReference>